<organism evidence="1 2">
    <name type="scientific">Quadrisphaera setariae</name>
    <dbReference type="NCBI Taxonomy" id="2593304"/>
    <lineage>
        <taxon>Bacteria</taxon>
        <taxon>Bacillati</taxon>
        <taxon>Actinomycetota</taxon>
        <taxon>Actinomycetes</taxon>
        <taxon>Kineosporiales</taxon>
        <taxon>Kineosporiaceae</taxon>
        <taxon>Quadrisphaera</taxon>
    </lineage>
</organism>
<gene>
    <name evidence="1" type="ORF">FMM08_11785</name>
</gene>
<dbReference type="RefSeq" id="WP_147926538.1">
    <property type="nucleotide sequence ID" value="NZ_VKAC01000006.1"/>
</dbReference>
<evidence type="ECO:0000313" key="2">
    <source>
        <dbReference type="Proteomes" id="UP000321234"/>
    </source>
</evidence>
<evidence type="ECO:0000313" key="1">
    <source>
        <dbReference type="EMBL" id="TXR56106.1"/>
    </source>
</evidence>
<keyword evidence="2" id="KW-1185">Reference proteome</keyword>
<reference evidence="1 2" key="1">
    <citation type="submission" date="2019-07" db="EMBL/GenBank/DDBJ databases">
        <title>Quadrisphaera sp. strain DD2A genome sequencing and assembly.</title>
        <authorList>
            <person name="Kim I."/>
        </authorList>
    </citation>
    <scope>NUCLEOTIDE SEQUENCE [LARGE SCALE GENOMIC DNA]</scope>
    <source>
        <strain evidence="1 2">DD2A</strain>
    </source>
</reference>
<dbReference type="AlphaFoldDB" id="A0A5C8ZGU3"/>
<sequence>MSATTTTSTSLLGTGAGVEALREACDRLVESAADPAAARAVVVAVWALGAASTDHLLDDLCAAAATGAARTGAPVDAGDLLDLLGRHEAASRLRGAVERGLAAHAEAAQEAARADRAVLAARAAVRIAATAQHRRTAARAA</sequence>
<accession>A0A5C8ZGU3</accession>
<protein>
    <submittedName>
        <fullName evidence="1">Uncharacterized protein</fullName>
    </submittedName>
</protein>
<dbReference type="Proteomes" id="UP000321234">
    <property type="component" value="Unassembled WGS sequence"/>
</dbReference>
<dbReference type="EMBL" id="VKAC01000006">
    <property type="protein sequence ID" value="TXR56106.1"/>
    <property type="molecule type" value="Genomic_DNA"/>
</dbReference>
<proteinExistence type="predicted"/>
<comment type="caution">
    <text evidence="1">The sequence shown here is derived from an EMBL/GenBank/DDBJ whole genome shotgun (WGS) entry which is preliminary data.</text>
</comment>
<name>A0A5C8ZGU3_9ACTN</name>